<sequence>MTKPIFFDTDCLSAFLWTNKQEILIKLYPGRLKIPEQVYEELSSPTVLHLKKRIDVLINGKKFENVRIPDDEGEASDLYFEMLQYHPGHKSVGKGEAACVALAKTVDGVVASNNLSDVLYYIRKYNLQHLTTGAILVEALDKRLITINEGEEVWGRMLYYGRAIGANTFSDYLRDAR</sequence>
<dbReference type="AlphaFoldDB" id="A0A398DP52"/>
<evidence type="ECO:0008006" key="3">
    <source>
        <dbReference type="Google" id="ProtNLM"/>
    </source>
</evidence>
<organism evidence="1 2">
    <name type="scientific">Candidatus Cryosericum septentrionale</name>
    <dbReference type="NCBI Taxonomy" id="2290913"/>
    <lineage>
        <taxon>Bacteria</taxon>
        <taxon>Pseudomonadati</taxon>
        <taxon>Caldisericota/Cryosericota group</taxon>
        <taxon>Candidatus Cryosericota</taxon>
        <taxon>Candidatus Cryosericia</taxon>
        <taxon>Candidatus Cryosericales</taxon>
        <taxon>Candidatus Cryosericaceae</taxon>
        <taxon>Candidatus Cryosericum</taxon>
    </lineage>
</organism>
<reference evidence="1 2" key="1">
    <citation type="submission" date="2018-09" db="EMBL/GenBank/DDBJ databases">
        <title>Discovery and Ecogenomic Context for Candidatus Cryosericales, a Global Caldiserica Order Active in Thawing Permafrost.</title>
        <authorList>
            <person name="Martinez M.A."/>
            <person name="Woodcroft B.J."/>
            <person name="Ignacio Espinoza J.C."/>
            <person name="Zayed A."/>
            <person name="Singleton C.M."/>
            <person name="Boyd J."/>
            <person name="Li Y.-F."/>
            <person name="Purvine S."/>
            <person name="Maughan H."/>
            <person name="Hodgkins S.B."/>
            <person name="Anderson D."/>
            <person name="Sederholm M."/>
            <person name="Temperton B."/>
            <person name="Saleska S.R."/>
            <person name="Tyson G.W."/>
            <person name="Rich V.I."/>
        </authorList>
    </citation>
    <scope>NUCLEOTIDE SEQUENCE [LARGE SCALE GENOMIC DNA]</scope>
    <source>
        <strain evidence="1 2">SMC1</strain>
    </source>
</reference>
<comment type="caution">
    <text evidence="1">The sequence shown here is derived from an EMBL/GenBank/DDBJ whole genome shotgun (WGS) entry which is preliminary data.</text>
</comment>
<dbReference type="Proteomes" id="UP000266113">
    <property type="component" value="Unassembled WGS sequence"/>
</dbReference>
<dbReference type="OrthoDB" id="44707at2"/>
<dbReference type="RefSeq" id="WP_119085130.1">
    <property type="nucleotide sequence ID" value="NZ_QXIY01000005.1"/>
</dbReference>
<evidence type="ECO:0000313" key="1">
    <source>
        <dbReference type="EMBL" id="RIE17402.1"/>
    </source>
</evidence>
<keyword evidence="2" id="KW-1185">Reference proteome</keyword>
<accession>A0A398DP52</accession>
<proteinExistence type="predicted"/>
<protein>
    <recommendedName>
        <fullName evidence="3">PIN domain-containing protein</fullName>
    </recommendedName>
</protein>
<gene>
    <name evidence="1" type="ORF">SMC1_01935</name>
</gene>
<name>A0A398DP52_9BACT</name>
<dbReference type="EMBL" id="QXIY01000005">
    <property type="protein sequence ID" value="RIE17402.1"/>
    <property type="molecule type" value="Genomic_DNA"/>
</dbReference>
<evidence type="ECO:0000313" key="2">
    <source>
        <dbReference type="Proteomes" id="UP000266113"/>
    </source>
</evidence>